<dbReference type="Gene3D" id="3.60.21.10">
    <property type="match status" value="1"/>
</dbReference>
<protein>
    <submittedName>
        <fullName evidence="2">YfcE family phosphodiesterase</fullName>
    </submittedName>
</protein>
<sequence>MNILAISDIHGRINYEAKVLDTLTHADLVVICGDITNFGGNKEAIEVLNAIRGFNSNTLAIPGNCDRLEVLDVLRLEKISLHGEMKEYRGVIFFGIGGSGHTPFNTPQEYSDYEIKEILKKYKRKDGIQVFVSHTPPINTRVDKTLMGLHAGSKLIREFIEMYQPDLCLCGHIHEARNSDHIGKTIIVNPGPFPKNFARISITDKIDVELLTA</sequence>
<dbReference type="GO" id="GO:0016787">
    <property type="term" value="F:hydrolase activity"/>
    <property type="evidence" value="ECO:0007669"/>
    <property type="project" value="InterPro"/>
</dbReference>
<reference evidence="2" key="1">
    <citation type="journal article" date="2020" name="mSystems">
        <title>Genome- and Community-Level Interaction Insights into Carbon Utilization and Element Cycling Functions of Hydrothermarchaeota in Hydrothermal Sediment.</title>
        <authorList>
            <person name="Zhou Z."/>
            <person name="Liu Y."/>
            <person name="Xu W."/>
            <person name="Pan J."/>
            <person name="Luo Z.H."/>
            <person name="Li M."/>
        </authorList>
    </citation>
    <scope>NUCLEOTIDE SEQUENCE [LARGE SCALE GENOMIC DNA]</scope>
    <source>
        <strain evidence="2">SpSt-961</strain>
    </source>
</reference>
<dbReference type="SUPFAM" id="SSF56300">
    <property type="entry name" value="Metallo-dependent phosphatases"/>
    <property type="match status" value="1"/>
</dbReference>
<feature type="domain" description="Calcineurin-like phosphoesterase" evidence="1">
    <location>
        <begin position="1"/>
        <end position="175"/>
    </location>
</feature>
<comment type="caution">
    <text evidence="2">The sequence shown here is derived from an EMBL/GenBank/DDBJ whole genome shotgun (WGS) entry which is preliminary data.</text>
</comment>
<dbReference type="PANTHER" id="PTHR37523:SF1">
    <property type="entry name" value="CALCINEURIN-LIKE PHOSPHOESTERASE DOMAIN-CONTAINING PROTEIN"/>
    <property type="match status" value="1"/>
</dbReference>
<proteinExistence type="predicted"/>
<dbReference type="Pfam" id="PF00149">
    <property type="entry name" value="Metallophos"/>
    <property type="match status" value="1"/>
</dbReference>
<accession>A0A7V3VUQ0</accession>
<organism evidence="2">
    <name type="scientific">candidate division WOR-3 bacterium</name>
    <dbReference type="NCBI Taxonomy" id="2052148"/>
    <lineage>
        <taxon>Bacteria</taxon>
        <taxon>Bacteria division WOR-3</taxon>
    </lineage>
</organism>
<dbReference type="AlphaFoldDB" id="A0A7V3VUQ0"/>
<dbReference type="EMBL" id="DTOZ01000184">
    <property type="protein sequence ID" value="HGE78822.1"/>
    <property type="molecule type" value="Genomic_DNA"/>
</dbReference>
<dbReference type="PANTHER" id="PTHR37523">
    <property type="entry name" value="METALLOPHOSPHOESTERASE"/>
    <property type="match status" value="1"/>
</dbReference>
<dbReference type="InterPro" id="IPR004843">
    <property type="entry name" value="Calcineurin-like_PHP"/>
</dbReference>
<evidence type="ECO:0000259" key="1">
    <source>
        <dbReference type="Pfam" id="PF00149"/>
    </source>
</evidence>
<evidence type="ECO:0000313" key="2">
    <source>
        <dbReference type="EMBL" id="HGE78822.1"/>
    </source>
</evidence>
<dbReference type="InterPro" id="IPR029052">
    <property type="entry name" value="Metallo-depent_PP-like"/>
</dbReference>
<gene>
    <name evidence="2" type="ORF">ENX68_07500</name>
</gene>
<name>A0A7V3VUQ0_UNCW3</name>